<name>A0ABW5NW98_9FLAO</name>
<comment type="caution">
    <text evidence="1">The sequence shown here is derived from an EMBL/GenBank/DDBJ whole genome shotgun (WGS) entry which is preliminary data.</text>
</comment>
<accession>A0ABW5NW98</accession>
<evidence type="ECO:0000313" key="1">
    <source>
        <dbReference type="EMBL" id="MFD2602610.1"/>
    </source>
</evidence>
<keyword evidence="2" id="KW-1185">Reference proteome</keyword>
<protein>
    <recommendedName>
        <fullName evidence="3">Competence protein CoiA-like family protein</fullName>
    </recommendedName>
</protein>
<evidence type="ECO:0000313" key="2">
    <source>
        <dbReference type="Proteomes" id="UP001597480"/>
    </source>
</evidence>
<dbReference type="Proteomes" id="UP001597480">
    <property type="component" value="Unassembled WGS sequence"/>
</dbReference>
<dbReference type="EMBL" id="JBHUMD010000026">
    <property type="protein sequence ID" value="MFD2602610.1"/>
    <property type="molecule type" value="Genomic_DNA"/>
</dbReference>
<proteinExistence type="predicted"/>
<evidence type="ECO:0008006" key="3">
    <source>
        <dbReference type="Google" id="ProtNLM"/>
    </source>
</evidence>
<organism evidence="1 2">
    <name type="scientific">Flavobacterium suzhouense</name>
    <dbReference type="NCBI Taxonomy" id="1529638"/>
    <lineage>
        <taxon>Bacteria</taxon>
        <taxon>Pseudomonadati</taxon>
        <taxon>Bacteroidota</taxon>
        <taxon>Flavobacteriia</taxon>
        <taxon>Flavobacteriales</taxon>
        <taxon>Flavobacteriaceae</taxon>
        <taxon>Flavobacterium</taxon>
    </lineage>
</organism>
<reference evidence="2" key="1">
    <citation type="journal article" date="2019" name="Int. J. Syst. Evol. Microbiol.">
        <title>The Global Catalogue of Microorganisms (GCM) 10K type strain sequencing project: providing services to taxonomists for standard genome sequencing and annotation.</title>
        <authorList>
            <consortium name="The Broad Institute Genomics Platform"/>
            <consortium name="The Broad Institute Genome Sequencing Center for Infectious Disease"/>
            <person name="Wu L."/>
            <person name="Ma J."/>
        </authorList>
    </citation>
    <scope>NUCLEOTIDE SEQUENCE [LARGE SCALE GENOMIC DNA]</scope>
    <source>
        <strain evidence="2">KCTC 42107</strain>
    </source>
</reference>
<dbReference type="RefSeq" id="WP_379821036.1">
    <property type="nucleotide sequence ID" value="NZ_JBHUMD010000026.1"/>
</dbReference>
<gene>
    <name evidence="1" type="ORF">ACFSR3_11125</name>
</gene>
<sequence>MAVRAEEQNEYAKDVEGTIRYILEVERGKKGYWCLGCGEEMQAVHRTIEGYRPYFRHDASDVSKVRKCTYSSEQARRFLVMDILARTKRIKVPKVYKYAPDGDSKVLLMESRFIEAASVRGNLIFYEDNEGSLCWGREVPDGCIELYRPEITFFDVHQKPLVLIAITEKKLKLTEETKVKVRSMGIDIVVLKPPKDTPEHIAQSLESTTNTKWIFNHVEHNTPYFQLSRGDREGISATDAEQIGLFPESFACRQSQISNLIRKIEKCLGTEHYNKTERDLRAELSGVESAAGASRTELDYLRKYHRERVEARYSGEIDEVRKGESEFQFSLGATQEEVRNTERELEERYLSQRDALVSRGREVEQLISAFDDIERSSAAIAAEQSSVEDEIRRLDARILELSRNREAAPSRFELLKEQEQSSFERETERLRSALEGIPGRLEQERAKLSATFEDSRERAIETITNRDSTGDSELAQGLKRLMDCRGTLLNWDDVQKPYDRIRKAYDSFRDQSYKEWN</sequence>